<sequence length="202" mass="22979">MVNGNKQKIFFMAGMPATGKTTLSFKLCEKFGFRHISAGECLREEMGDPNSNLSELIRSYIDKGEIVPGHITLSLMKKKIDSFGWGKYVVIIDGFPRNLDNVTCWVNEMADIVDVVYLVCLECSFDKICERLKVRTAEKERSDDKESVLRNRMRVFHDETKPVVLSFRAASKGVIINADDSFEVVWNKLEKLVLSLGFKLLD</sequence>
<dbReference type="EC" id="2.7.4.14" evidence="5"/>
<dbReference type="AlphaFoldDB" id="A0A976QRM1"/>
<organism evidence="5 6">
    <name type="scientific">Theileria orientalis</name>
    <dbReference type="NCBI Taxonomy" id="68886"/>
    <lineage>
        <taxon>Eukaryota</taxon>
        <taxon>Sar</taxon>
        <taxon>Alveolata</taxon>
        <taxon>Apicomplexa</taxon>
        <taxon>Aconoidasida</taxon>
        <taxon>Piroplasmida</taxon>
        <taxon>Theileriidae</taxon>
        <taxon>Theileria</taxon>
    </lineage>
</organism>
<dbReference type="PANTHER" id="PTHR23359">
    <property type="entry name" value="NUCLEOTIDE KINASE"/>
    <property type="match status" value="1"/>
</dbReference>
<dbReference type="Gene3D" id="3.40.50.300">
    <property type="entry name" value="P-loop containing nucleotide triphosphate hydrolases"/>
    <property type="match status" value="1"/>
</dbReference>
<keyword evidence="2" id="KW-0547">Nucleotide-binding</keyword>
<dbReference type="GO" id="GO:0006139">
    <property type="term" value="P:nucleobase-containing compound metabolic process"/>
    <property type="evidence" value="ECO:0007669"/>
    <property type="project" value="InterPro"/>
</dbReference>
<dbReference type="OrthoDB" id="442176at2759"/>
<evidence type="ECO:0000256" key="2">
    <source>
        <dbReference type="ARBA" id="ARBA00022741"/>
    </source>
</evidence>
<comment type="similarity">
    <text evidence="4">Belongs to the adenylate kinase family.</text>
</comment>
<evidence type="ECO:0000313" key="5">
    <source>
        <dbReference type="EMBL" id="UKJ90615.1"/>
    </source>
</evidence>
<keyword evidence="3 4" id="KW-0418">Kinase</keyword>
<evidence type="ECO:0000256" key="1">
    <source>
        <dbReference type="ARBA" id="ARBA00022679"/>
    </source>
</evidence>
<protein>
    <submittedName>
        <fullName evidence="5">UMP-CMP kinase</fullName>
        <ecNumber evidence="5">2.7.4.14</ecNumber>
    </submittedName>
</protein>
<dbReference type="EMBL" id="CP056068">
    <property type="protein sequence ID" value="UKJ90615.1"/>
    <property type="molecule type" value="Genomic_DNA"/>
</dbReference>
<evidence type="ECO:0000256" key="4">
    <source>
        <dbReference type="RuleBase" id="RU003330"/>
    </source>
</evidence>
<dbReference type="CDD" id="cd01428">
    <property type="entry name" value="ADK"/>
    <property type="match status" value="1"/>
</dbReference>
<dbReference type="PRINTS" id="PR00094">
    <property type="entry name" value="ADENYLTKNASE"/>
</dbReference>
<dbReference type="InterPro" id="IPR027417">
    <property type="entry name" value="P-loop_NTPase"/>
</dbReference>
<evidence type="ECO:0000256" key="3">
    <source>
        <dbReference type="ARBA" id="ARBA00022777"/>
    </source>
</evidence>
<dbReference type="InterPro" id="IPR000850">
    <property type="entry name" value="Adenylat/UMP-CMP_kin"/>
</dbReference>
<accession>A0A976QRM1</accession>
<proteinExistence type="inferred from homology"/>
<keyword evidence="1 4" id="KW-0808">Transferase</keyword>
<dbReference type="Proteomes" id="UP000244803">
    <property type="component" value="Chromosome 2"/>
</dbReference>
<dbReference type="HAMAP" id="MF_00235">
    <property type="entry name" value="Adenylate_kinase_Adk"/>
    <property type="match status" value="1"/>
</dbReference>
<gene>
    <name evidence="5" type="ORF">MACJ_001549</name>
</gene>
<dbReference type="GO" id="GO:0019205">
    <property type="term" value="F:nucleobase-containing compound kinase activity"/>
    <property type="evidence" value="ECO:0007669"/>
    <property type="project" value="InterPro"/>
</dbReference>
<dbReference type="SUPFAM" id="SSF52540">
    <property type="entry name" value="P-loop containing nucleoside triphosphate hydrolases"/>
    <property type="match status" value="1"/>
</dbReference>
<name>A0A976QRM1_THEOR</name>
<evidence type="ECO:0000313" key="6">
    <source>
        <dbReference type="Proteomes" id="UP000244803"/>
    </source>
</evidence>
<dbReference type="GO" id="GO:0005524">
    <property type="term" value="F:ATP binding"/>
    <property type="evidence" value="ECO:0007669"/>
    <property type="project" value="InterPro"/>
</dbReference>
<dbReference type="Pfam" id="PF00406">
    <property type="entry name" value="ADK"/>
    <property type="match status" value="1"/>
</dbReference>
<reference evidence="5" key="1">
    <citation type="submission" date="2022-07" db="EMBL/GenBank/DDBJ databases">
        <title>Evaluation of T. orientalis genome assembly methods using nanopore sequencing and analysis of variation between genomes.</title>
        <authorList>
            <person name="Yam J."/>
            <person name="Micallef M.L."/>
            <person name="Liu M."/>
            <person name="Djordjevic S.P."/>
            <person name="Bogema D.R."/>
            <person name="Jenkins C."/>
        </authorList>
    </citation>
    <scope>NUCLEOTIDE SEQUENCE</scope>
    <source>
        <strain evidence="5">Fish Creek</strain>
    </source>
</reference>